<evidence type="ECO:0000313" key="2">
    <source>
        <dbReference type="Proteomes" id="UP001480955"/>
    </source>
</evidence>
<dbReference type="RefSeq" id="WP_350395150.1">
    <property type="nucleotide sequence ID" value="NZ_JBELQE010000078.1"/>
</dbReference>
<keyword evidence="2" id="KW-1185">Reference proteome</keyword>
<dbReference type="EMBL" id="JBELQE010000078">
    <property type="protein sequence ID" value="MER2250867.1"/>
    <property type="molecule type" value="Genomic_DNA"/>
</dbReference>
<sequence length="364" mass="40405">MRNPLKLPTFRRNPDRPTLKARAASLKAGLSRLIQRPAQHAEADQGRRSVMVASVAAAVPLPALAYSPEALAAAVPAPALLSGPHPDQALLDAETNLSRALEAQQAARQAASRAWGLIEDVLREFPAPLVPSDWETALVQRLAAKGLLSGYADMHQVPRWQRAEDGQIWQQVWTGKALRMVIEHAVPVLGQGGQTPHRIKRWRELLPVADIFDARVAAVRTLSDYDRLRDASHAVDAAVLDLRFAISRSVAATADGLAVHVRLLIASDRRRRNTEFEPLLLSAAALTGTDLRLPYFDVPEWVAAWERSGGRIERIKRRYGRPEWGFIYPSFAGASDDFKYEVRQLGEQRSQNLDVISDWLDANR</sequence>
<name>A0ABV1QNA2_9HYPH</name>
<gene>
    <name evidence="1" type="ORF">ABS772_13180</name>
</gene>
<comment type="caution">
    <text evidence="1">The sequence shown here is derived from an EMBL/GenBank/DDBJ whole genome shotgun (WGS) entry which is preliminary data.</text>
</comment>
<protein>
    <submittedName>
        <fullName evidence="1">Uncharacterized protein</fullName>
    </submittedName>
</protein>
<evidence type="ECO:0000313" key="1">
    <source>
        <dbReference type="EMBL" id="MER2250867.1"/>
    </source>
</evidence>
<organism evidence="1 2">
    <name type="scientific">Methylorubrum podarium</name>
    <dbReference type="NCBI Taxonomy" id="200476"/>
    <lineage>
        <taxon>Bacteria</taxon>
        <taxon>Pseudomonadati</taxon>
        <taxon>Pseudomonadota</taxon>
        <taxon>Alphaproteobacteria</taxon>
        <taxon>Hyphomicrobiales</taxon>
        <taxon>Methylobacteriaceae</taxon>
        <taxon>Methylorubrum</taxon>
    </lineage>
</organism>
<dbReference type="Proteomes" id="UP001480955">
    <property type="component" value="Unassembled WGS sequence"/>
</dbReference>
<accession>A0ABV1QNA2</accession>
<reference evidence="1 2" key="1">
    <citation type="submission" date="2024-06" db="EMBL/GenBank/DDBJ databases">
        <authorList>
            <person name="Campbell A.G."/>
        </authorList>
    </citation>
    <scope>NUCLEOTIDE SEQUENCE [LARGE SCALE GENOMIC DNA]</scope>
    <source>
        <strain evidence="1 2">EM12</strain>
    </source>
</reference>
<proteinExistence type="predicted"/>